<dbReference type="Proteomes" id="UP000451233">
    <property type="component" value="Unassembled WGS sequence"/>
</dbReference>
<sequence>MNKTTNFYYGTAIIAGSFLMIITMALHPAGGTFEHLLRMSRMISIAHVIAIISLPVTAFGFYGLNELLKKHTLFSQFAFITFLFAMIAALFAASANGLVLPMFINNYSDADPETIKIVKLILNYNTTFNHACDFILIAGICVAMSLWSVAIVKTGALPKWLGNFGFLLSAIACVSLFSVTAIIHLTGFRLFVAGYACWSLLAGRYLSVIGELVR</sequence>
<accession>A0A7K1XVR8</accession>
<feature type="transmembrane region" description="Helical" evidence="1">
    <location>
        <begin position="77"/>
        <end position="104"/>
    </location>
</feature>
<organism evidence="2 3">
    <name type="scientific">Hufsiella ginkgonis</name>
    <dbReference type="NCBI Taxonomy" id="2695274"/>
    <lineage>
        <taxon>Bacteria</taxon>
        <taxon>Pseudomonadati</taxon>
        <taxon>Bacteroidota</taxon>
        <taxon>Sphingobacteriia</taxon>
        <taxon>Sphingobacteriales</taxon>
        <taxon>Sphingobacteriaceae</taxon>
        <taxon>Hufsiella</taxon>
    </lineage>
</organism>
<name>A0A7K1XVR8_9SPHI</name>
<comment type="caution">
    <text evidence="2">The sequence shown here is derived from an EMBL/GenBank/DDBJ whole genome shotgun (WGS) entry which is preliminary data.</text>
</comment>
<feature type="transmembrane region" description="Helical" evidence="1">
    <location>
        <begin position="134"/>
        <end position="152"/>
    </location>
</feature>
<dbReference type="EMBL" id="WVHS01000002">
    <property type="protein sequence ID" value="MXV15071.1"/>
    <property type="molecule type" value="Genomic_DNA"/>
</dbReference>
<evidence type="ECO:0000313" key="2">
    <source>
        <dbReference type="EMBL" id="MXV15071.1"/>
    </source>
</evidence>
<protein>
    <recommendedName>
        <fullName evidence="4">DUF4386 family protein</fullName>
    </recommendedName>
</protein>
<feature type="transmembrane region" description="Helical" evidence="1">
    <location>
        <begin position="42"/>
        <end position="65"/>
    </location>
</feature>
<evidence type="ECO:0008006" key="4">
    <source>
        <dbReference type="Google" id="ProtNLM"/>
    </source>
</evidence>
<feature type="transmembrane region" description="Helical" evidence="1">
    <location>
        <begin position="192"/>
        <end position="213"/>
    </location>
</feature>
<feature type="transmembrane region" description="Helical" evidence="1">
    <location>
        <begin position="164"/>
        <end position="186"/>
    </location>
</feature>
<keyword evidence="1" id="KW-0472">Membrane</keyword>
<keyword evidence="3" id="KW-1185">Reference proteome</keyword>
<dbReference type="RefSeq" id="WP_160906092.1">
    <property type="nucleotide sequence ID" value="NZ_WVHS01000002.1"/>
</dbReference>
<proteinExistence type="predicted"/>
<keyword evidence="1" id="KW-0812">Transmembrane</keyword>
<evidence type="ECO:0000313" key="3">
    <source>
        <dbReference type="Proteomes" id="UP000451233"/>
    </source>
</evidence>
<gene>
    <name evidence="2" type="ORF">GS398_07150</name>
</gene>
<evidence type="ECO:0000256" key="1">
    <source>
        <dbReference type="SAM" id="Phobius"/>
    </source>
</evidence>
<feature type="transmembrane region" description="Helical" evidence="1">
    <location>
        <begin position="7"/>
        <end position="30"/>
    </location>
</feature>
<reference evidence="2 3" key="1">
    <citation type="submission" date="2019-11" db="EMBL/GenBank/DDBJ databases">
        <title>Pedobacter sp. HMF7056 Genome sequencing and assembly.</title>
        <authorList>
            <person name="Kang H."/>
            <person name="Kim H."/>
            <person name="Joh K."/>
        </authorList>
    </citation>
    <scope>NUCLEOTIDE SEQUENCE [LARGE SCALE GENOMIC DNA]</scope>
    <source>
        <strain evidence="2 3">HMF7056</strain>
    </source>
</reference>
<dbReference type="AlphaFoldDB" id="A0A7K1XVR8"/>
<keyword evidence="1" id="KW-1133">Transmembrane helix</keyword>